<evidence type="ECO:0000313" key="1">
    <source>
        <dbReference type="EMBL" id="KAH9363816.1"/>
    </source>
</evidence>
<gene>
    <name evidence="1" type="ORF">HPB48_022628</name>
</gene>
<comment type="caution">
    <text evidence="1">The sequence shown here is derived from an EMBL/GenBank/DDBJ whole genome shotgun (WGS) entry which is preliminary data.</text>
</comment>
<proteinExistence type="predicted"/>
<dbReference type="AlphaFoldDB" id="A0A9J6FN07"/>
<name>A0A9J6FN07_HAELO</name>
<evidence type="ECO:0000313" key="2">
    <source>
        <dbReference type="Proteomes" id="UP000821853"/>
    </source>
</evidence>
<keyword evidence="2" id="KW-1185">Reference proteome</keyword>
<accession>A0A9J6FN07</accession>
<dbReference type="EMBL" id="JABSTR010000002">
    <property type="protein sequence ID" value="KAH9363816.1"/>
    <property type="molecule type" value="Genomic_DNA"/>
</dbReference>
<dbReference type="VEuPathDB" id="VectorBase:HLOH_049028"/>
<protein>
    <submittedName>
        <fullName evidence="1">Uncharacterized protein</fullName>
    </submittedName>
</protein>
<sequence length="122" mass="13672">MGKRCYCLHECSLRSQFFPRLLQRNPQIPLHILRECLKMLRLVITALVIAAAGTIHIDTTDGGYENVTVSIHDSVLFNEDIVENLKVIRIIVSIDVHSSPRAIKSERNKAFQLVCTSGGRSA</sequence>
<reference evidence="1 2" key="1">
    <citation type="journal article" date="2020" name="Cell">
        <title>Large-Scale Comparative Analyses of Tick Genomes Elucidate Their Genetic Diversity and Vector Capacities.</title>
        <authorList>
            <consortium name="Tick Genome and Microbiome Consortium (TIGMIC)"/>
            <person name="Jia N."/>
            <person name="Wang J."/>
            <person name="Shi W."/>
            <person name="Du L."/>
            <person name="Sun Y."/>
            <person name="Zhan W."/>
            <person name="Jiang J.F."/>
            <person name="Wang Q."/>
            <person name="Zhang B."/>
            <person name="Ji P."/>
            <person name="Bell-Sakyi L."/>
            <person name="Cui X.M."/>
            <person name="Yuan T.T."/>
            <person name="Jiang B.G."/>
            <person name="Yang W.F."/>
            <person name="Lam T.T."/>
            <person name="Chang Q.C."/>
            <person name="Ding S.J."/>
            <person name="Wang X.J."/>
            <person name="Zhu J.G."/>
            <person name="Ruan X.D."/>
            <person name="Zhao L."/>
            <person name="Wei J.T."/>
            <person name="Ye R.Z."/>
            <person name="Que T.C."/>
            <person name="Du C.H."/>
            <person name="Zhou Y.H."/>
            <person name="Cheng J.X."/>
            <person name="Dai P.F."/>
            <person name="Guo W.B."/>
            <person name="Han X.H."/>
            <person name="Huang E.J."/>
            <person name="Li L.F."/>
            <person name="Wei W."/>
            <person name="Gao Y.C."/>
            <person name="Liu J.Z."/>
            <person name="Shao H.Z."/>
            <person name="Wang X."/>
            <person name="Wang C.C."/>
            <person name="Yang T.C."/>
            <person name="Huo Q.B."/>
            <person name="Li W."/>
            <person name="Chen H.Y."/>
            <person name="Chen S.E."/>
            <person name="Zhou L.G."/>
            <person name="Ni X.B."/>
            <person name="Tian J.H."/>
            <person name="Sheng Y."/>
            <person name="Liu T."/>
            <person name="Pan Y.S."/>
            <person name="Xia L.Y."/>
            <person name="Li J."/>
            <person name="Zhao F."/>
            <person name="Cao W.C."/>
        </authorList>
    </citation>
    <scope>NUCLEOTIDE SEQUENCE [LARGE SCALE GENOMIC DNA]</scope>
    <source>
        <strain evidence="1">HaeL-2018</strain>
    </source>
</reference>
<organism evidence="1 2">
    <name type="scientific">Haemaphysalis longicornis</name>
    <name type="common">Bush tick</name>
    <dbReference type="NCBI Taxonomy" id="44386"/>
    <lineage>
        <taxon>Eukaryota</taxon>
        <taxon>Metazoa</taxon>
        <taxon>Ecdysozoa</taxon>
        <taxon>Arthropoda</taxon>
        <taxon>Chelicerata</taxon>
        <taxon>Arachnida</taxon>
        <taxon>Acari</taxon>
        <taxon>Parasitiformes</taxon>
        <taxon>Ixodida</taxon>
        <taxon>Ixodoidea</taxon>
        <taxon>Ixodidae</taxon>
        <taxon>Haemaphysalinae</taxon>
        <taxon>Haemaphysalis</taxon>
    </lineage>
</organism>
<dbReference type="Proteomes" id="UP000821853">
    <property type="component" value="Chromosome 10"/>
</dbReference>